<keyword evidence="3" id="KW-0804">Transcription</keyword>
<keyword evidence="4" id="KW-0539">Nucleus</keyword>
<evidence type="ECO:0000259" key="5">
    <source>
        <dbReference type="PROSITE" id="PS50048"/>
    </source>
</evidence>
<dbReference type="InterPro" id="IPR001138">
    <property type="entry name" value="Zn2Cys6_DnaBD"/>
</dbReference>
<evidence type="ECO:0000313" key="7">
    <source>
        <dbReference type="Proteomes" id="UP001610446"/>
    </source>
</evidence>
<accession>A0ABR4KIJ4</accession>
<dbReference type="PROSITE" id="PS00463">
    <property type="entry name" value="ZN2_CY6_FUNGAL_1"/>
    <property type="match status" value="1"/>
</dbReference>
<organism evidence="6 7">
    <name type="scientific">Aspergillus pseudoustus</name>
    <dbReference type="NCBI Taxonomy" id="1810923"/>
    <lineage>
        <taxon>Eukaryota</taxon>
        <taxon>Fungi</taxon>
        <taxon>Dikarya</taxon>
        <taxon>Ascomycota</taxon>
        <taxon>Pezizomycotina</taxon>
        <taxon>Eurotiomycetes</taxon>
        <taxon>Eurotiomycetidae</taxon>
        <taxon>Eurotiales</taxon>
        <taxon>Aspergillaceae</taxon>
        <taxon>Aspergillus</taxon>
        <taxon>Aspergillus subgen. Nidulantes</taxon>
    </lineage>
</organism>
<evidence type="ECO:0000256" key="4">
    <source>
        <dbReference type="ARBA" id="ARBA00023242"/>
    </source>
</evidence>
<feature type="domain" description="Zn(2)-C6 fungal-type" evidence="5">
    <location>
        <begin position="11"/>
        <end position="41"/>
    </location>
</feature>
<proteinExistence type="predicted"/>
<keyword evidence="2" id="KW-0238">DNA-binding</keyword>
<dbReference type="EMBL" id="JBFXLU010000026">
    <property type="protein sequence ID" value="KAL2852095.1"/>
    <property type="molecule type" value="Genomic_DNA"/>
</dbReference>
<dbReference type="InterPro" id="IPR053157">
    <property type="entry name" value="Sterol_Uptake_Regulator"/>
</dbReference>
<reference evidence="6 7" key="1">
    <citation type="submission" date="2024-07" db="EMBL/GenBank/DDBJ databases">
        <title>Section-level genome sequencing and comparative genomics of Aspergillus sections Usti and Cavernicolus.</title>
        <authorList>
            <consortium name="Lawrence Berkeley National Laboratory"/>
            <person name="Nybo J.L."/>
            <person name="Vesth T.C."/>
            <person name="Theobald S."/>
            <person name="Frisvad J.C."/>
            <person name="Larsen T.O."/>
            <person name="Kjaerboelling I."/>
            <person name="Rothschild-Mancinelli K."/>
            <person name="Lyhne E.K."/>
            <person name="Kogle M.E."/>
            <person name="Barry K."/>
            <person name="Clum A."/>
            <person name="Na H."/>
            <person name="Ledsgaard L."/>
            <person name="Lin J."/>
            <person name="Lipzen A."/>
            <person name="Kuo A."/>
            <person name="Riley R."/>
            <person name="Mondo S."/>
            <person name="Labutti K."/>
            <person name="Haridas S."/>
            <person name="Pangalinan J."/>
            <person name="Salamov A.A."/>
            <person name="Simmons B.A."/>
            <person name="Magnuson J.K."/>
            <person name="Chen J."/>
            <person name="Drula E."/>
            <person name="Henrissat B."/>
            <person name="Wiebenga A."/>
            <person name="Lubbers R.J."/>
            <person name="Gomes A.C."/>
            <person name="Makela M.R."/>
            <person name="Stajich J."/>
            <person name="Grigoriev I.V."/>
            <person name="Mortensen U.H."/>
            <person name="De Vries R.P."/>
            <person name="Baker S.E."/>
            <person name="Andersen M.R."/>
        </authorList>
    </citation>
    <scope>NUCLEOTIDE SEQUENCE [LARGE SCALE GENOMIC DNA]</scope>
    <source>
        <strain evidence="6 7">CBS 123904</strain>
    </source>
</reference>
<dbReference type="SUPFAM" id="SSF57701">
    <property type="entry name" value="Zn2/Cys6 DNA-binding domain"/>
    <property type="match status" value="1"/>
</dbReference>
<dbReference type="PANTHER" id="PTHR47784">
    <property type="entry name" value="STEROL UPTAKE CONTROL PROTEIN 2"/>
    <property type="match status" value="1"/>
</dbReference>
<evidence type="ECO:0000256" key="2">
    <source>
        <dbReference type="ARBA" id="ARBA00023125"/>
    </source>
</evidence>
<name>A0ABR4KIJ4_9EURO</name>
<evidence type="ECO:0000313" key="6">
    <source>
        <dbReference type="EMBL" id="KAL2852095.1"/>
    </source>
</evidence>
<comment type="caution">
    <text evidence="6">The sequence shown here is derived from an EMBL/GenBank/DDBJ whole genome shotgun (WGS) entry which is preliminary data.</text>
</comment>
<keyword evidence="7" id="KW-1185">Reference proteome</keyword>
<dbReference type="PROSITE" id="PS50048">
    <property type="entry name" value="ZN2_CY6_FUNGAL_2"/>
    <property type="match status" value="1"/>
</dbReference>
<protein>
    <recommendedName>
        <fullName evidence="5">Zn(2)-C6 fungal-type domain-containing protein</fullName>
    </recommendedName>
</protein>
<dbReference type="Proteomes" id="UP001610446">
    <property type="component" value="Unassembled WGS sequence"/>
</dbReference>
<dbReference type="Pfam" id="PF00172">
    <property type="entry name" value="Zn_clus"/>
    <property type="match status" value="1"/>
</dbReference>
<dbReference type="Gene3D" id="4.10.240.10">
    <property type="entry name" value="Zn(2)-C6 fungal-type DNA-binding domain"/>
    <property type="match status" value="1"/>
</dbReference>
<dbReference type="SMART" id="SM00066">
    <property type="entry name" value="GAL4"/>
    <property type="match status" value="1"/>
</dbReference>
<dbReference type="CDD" id="cd00067">
    <property type="entry name" value="GAL4"/>
    <property type="match status" value="1"/>
</dbReference>
<evidence type="ECO:0000256" key="1">
    <source>
        <dbReference type="ARBA" id="ARBA00023015"/>
    </source>
</evidence>
<evidence type="ECO:0000256" key="3">
    <source>
        <dbReference type="ARBA" id="ARBA00023163"/>
    </source>
</evidence>
<keyword evidence="1" id="KW-0805">Transcription regulation</keyword>
<sequence length="391" mass="44200">MARSSRKSRTGCFECKRRHVKCDETHPSCVNCSNSNRQCSYLSLQPRVPATAHRASSETFPFQEPLRFSLSPVQCHQLGSARYGLQELELLHHFENGMAECMVKVHESSKSICRLSVEQAFSRPFLIDQILAVSAAHMSTVRIGEKAWYRYRATALQIRAVASFNAETVNISTQNCLQVFLFSSFLGYQVLFETLLTRDNFPTFLDHFATCLRLQRGIRSTIGNFWDDVEARLQPIVDLRGCSSSRLTATEETSRFEWNDNLTSLLETANLTPSSIDACEHAVKCLRQTFEASRSKPSRAASSVLAWCVHIREEFINLLRQHRPEALVILAHYAVLLYNIKDVWVVGDVGEFIIRSIAASLGPFWRRWLVWPSEATSGGPEHPGQPIGPGF</sequence>
<dbReference type="PANTHER" id="PTHR47784:SF4">
    <property type="entry name" value="ZN(II)2CYS6 TRANSCRIPTION FACTOR (EUROFUNG)"/>
    <property type="match status" value="1"/>
</dbReference>
<gene>
    <name evidence="6" type="ORF">BJY01DRAFT_232704</name>
</gene>
<dbReference type="InterPro" id="IPR036864">
    <property type="entry name" value="Zn2-C6_fun-type_DNA-bd_sf"/>
</dbReference>